<sequence length="132" mass="14839">MSKKRVVIVSEGEWGKVTPLEYEEQVQQFARTFERATGYTFSSSSRTELLAESVQVVATAKEASELVRANTVDVVVFISRSMISEARELKKARPRLKVVVLTGLIPDDEIILVDKMWIGLLGEKLLNTVVFH</sequence>
<gene>
    <name evidence="1" type="ORF">A3J56_01645</name>
</gene>
<dbReference type="AlphaFoldDB" id="A0A1F5WEJ6"/>
<organism evidence="1 2">
    <name type="scientific">Candidatus Giovannonibacteria bacterium RIFCSPHIGHO2_02_FULL_46_20</name>
    <dbReference type="NCBI Taxonomy" id="1798338"/>
    <lineage>
        <taxon>Bacteria</taxon>
        <taxon>Candidatus Giovannoniibacteriota</taxon>
    </lineage>
</organism>
<dbReference type="EMBL" id="MFHQ01000030">
    <property type="protein sequence ID" value="OGF74024.1"/>
    <property type="molecule type" value="Genomic_DNA"/>
</dbReference>
<evidence type="ECO:0000313" key="1">
    <source>
        <dbReference type="EMBL" id="OGF74024.1"/>
    </source>
</evidence>
<evidence type="ECO:0000313" key="2">
    <source>
        <dbReference type="Proteomes" id="UP000178406"/>
    </source>
</evidence>
<proteinExistence type="predicted"/>
<reference evidence="1 2" key="1">
    <citation type="journal article" date="2016" name="Nat. Commun.">
        <title>Thousands of microbial genomes shed light on interconnected biogeochemical processes in an aquifer system.</title>
        <authorList>
            <person name="Anantharaman K."/>
            <person name="Brown C.T."/>
            <person name="Hug L.A."/>
            <person name="Sharon I."/>
            <person name="Castelle C.J."/>
            <person name="Probst A.J."/>
            <person name="Thomas B.C."/>
            <person name="Singh A."/>
            <person name="Wilkins M.J."/>
            <person name="Karaoz U."/>
            <person name="Brodie E.L."/>
            <person name="Williams K.H."/>
            <person name="Hubbard S.S."/>
            <person name="Banfield J.F."/>
        </authorList>
    </citation>
    <scope>NUCLEOTIDE SEQUENCE [LARGE SCALE GENOMIC DNA]</scope>
</reference>
<accession>A0A1F5WEJ6</accession>
<name>A0A1F5WEJ6_9BACT</name>
<dbReference type="STRING" id="1798338.A3J56_01645"/>
<protein>
    <submittedName>
        <fullName evidence="1">Uncharacterized protein</fullName>
    </submittedName>
</protein>
<dbReference type="Proteomes" id="UP000178406">
    <property type="component" value="Unassembled WGS sequence"/>
</dbReference>
<comment type="caution">
    <text evidence="1">The sequence shown here is derived from an EMBL/GenBank/DDBJ whole genome shotgun (WGS) entry which is preliminary data.</text>
</comment>